<proteinExistence type="predicted"/>
<feature type="domain" description="PilZ" evidence="2">
    <location>
        <begin position="20"/>
        <end position="101"/>
    </location>
</feature>
<dbReference type="Proteomes" id="UP001595713">
    <property type="component" value="Unassembled WGS sequence"/>
</dbReference>
<name>A0ABV7SUT4_9SPHN</name>
<feature type="region of interest" description="Disordered" evidence="1">
    <location>
        <begin position="1"/>
        <end position="20"/>
    </location>
</feature>
<protein>
    <submittedName>
        <fullName evidence="3">PilZ domain-containing protein</fullName>
    </submittedName>
</protein>
<evidence type="ECO:0000313" key="4">
    <source>
        <dbReference type="Proteomes" id="UP001595713"/>
    </source>
</evidence>
<keyword evidence="4" id="KW-1185">Reference proteome</keyword>
<dbReference type="Pfam" id="PF07238">
    <property type="entry name" value="PilZ"/>
    <property type="match status" value="1"/>
</dbReference>
<sequence length="131" mass="13990">MDQFTHDPFAGQAADDTARNRHEARDSLFLMADFRVGDSDKVQPVRVRNLSAGGLMAEYPAGLEQGLTVEVDVRGVGWVSGHVAWSAAGRIGVAFVSPIDPMLARKPVSGGAKAAGFRPAPVLVKPRLPKR</sequence>
<evidence type="ECO:0000313" key="3">
    <source>
        <dbReference type="EMBL" id="MFC3580448.1"/>
    </source>
</evidence>
<reference evidence="4" key="1">
    <citation type="journal article" date="2019" name="Int. J. Syst. Evol. Microbiol.">
        <title>The Global Catalogue of Microorganisms (GCM) 10K type strain sequencing project: providing services to taxonomists for standard genome sequencing and annotation.</title>
        <authorList>
            <consortium name="The Broad Institute Genomics Platform"/>
            <consortium name="The Broad Institute Genome Sequencing Center for Infectious Disease"/>
            <person name="Wu L."/>
            <person name="Ma J."/>
        </authorList>
    </citation>
    <scope>NUCLEOTIDE SEQUENCE [LARGE SCALE GENOMIC DNA]</scope>
    <source>
        <strain evidence="4">KCTC 42739</strain>
    </source>
</reference>
<evidence type="ECO:0000256" key="1">
    <source>
        <dbReference type="SAM" id="MobiDB-lite"/>
    </source>
</evidence>
<dbReference type="EMBL" id="JBHRXP010000004">
    <property type="protein sequence ID" value="MFC3580448.1"/>
    <property type="molecule type" value="Genomic_DNA"/>
</dbReference>
<organism evidence="3 4">
    <name type="scientific">Sphingomonas hylomeconis</name>
    <dbReference type="NCBI Taxonomy" id="1395958"/>
    <lineage>
        <taxon>Bacteria</taxon>
        <taxon>Pseudomonadati</taxon>
        <taxon>Pseudomonadota</taxon>
        <taxon>Alphaproteobacteria</taxon>
        <taxon>Sphingomonadales</taxon>
        <taxon>Sphingomonadaceae</taxon>
        <taxon>Sphingomonas</taxon>
    </lineage>
</organism>
<dbReference type="InterPro" id="IPR009875">
    <property type="entry name" value="PilZ_domain"/>
</dbReference>
<comment type="caution">
    <text evidence="3">The sequence shown here is derived from an EMBL/GenBank/DDBJ whole genome shotgun (WGS) entry which is preliminary data.</text>
</comment>
<evidence type="ECO:0000259" key="2">
    <source>
        <dbReference type="Pfam" id="PF07238"/>
    </source>
</evidence>
<accession>A0ABV7SUT4</accession>
<dbReference type="SUPFAM" id="SSF141371">
    <property type="entry name" value="PilZ domain-like"/>
    <property type="match status" value="1"/>
</dbReference>
<gene>
    <name evidence="3" type="ORF">ACFONA_09770</name>
</gene>
<dbReference type="RefSeq" id="WP_261294980.1">
    <property type="nucleotide sequence ID" value="NZ_JANQBK010000012.1"/>
</dbReference>